<reference evidence="1 2" key="1">
    <citation type="submission" date="2017-08" db="EMBL/GenBank/DDBJ databases">
        <title>Infants hospitalized years apart are colonized by the same room-sourced microbial strains.</title>
        <authorList>
            <person name="Brooks B."/>
            <person name="Olm M.R."/>
            <person name="Firek B.A."/>
            <person name="Baker R."/>
            <person name="Thomas B.C."/>
            <person name="Morowitz M.J."/>
            <person name="Banfield J.F."/>
        </authorList>
    </citation>
    <scope>NUCLEOTIDE SEQUENCE [LARGE SCALE GENOMIC DNA]</scope>
    <source>
        <strain evidence="1">S2_006_000_R2_64</strain>
    </source>
</reference>
<dbReference type="EMBL" id="QFOT01000102">
    <property type="protein sequence ID" value="PZP54899.1"/>
    <property type="molecule type" value="Genomic_DNA"/>
</dbReference>
<dbReference type="AlphaFoldDB" id="A0A2W5HM67"/>
<dbReference type="Proteomes" id="UP000249739">
    <property type="component" value="Unassembled WGS sequence"/>
</dbReference>
<accession>A0A2W5HM67</accession>
<evidence type="ECO:0000313" key="2">
    <source>
        <dbReference type="Proteomes" id="UP000249739"/>
    </source>
</evidence>
<proteinExistence type="predicted"/>
<protein>
    <submittedName>
        <fullName evidence="1">Uncharacterized protein</fullName>
    </submittedName>
</protein>
<comment type="caution">
    <text evidence="1">The sequence shown here is derived from an EMBL/GenBank/DDBJ whole genome shotgun (WGS) entry which is preliminary data.</text>
</comment>
<organism evidence="1 2">
    <name type="scientific">Micavibrio aeruginosavorus</name>
    <dbReference type="NCBI Taxonomy" id="349221"/>
    <lineage>
        <taxon>Bacteria</taxon>
        <taxon>Pseudomonadati</taxon>
        <taxon>Bdellovibrionota</taxon>
        <taxon>Bdellovibrionia</taxon>
        <taxon>Bdellovibrionales</taxon>
        <taxon>Pseudobdellovibrionaceae</taxon>
        <taxon>Micavibrio</taxon>
    </lineage>
</organism>
<gene>
    <name evidence="1" type="ORF">DI586_08540</name>
</gene>
<name>A0A2W5HM67_9BACT</name>
<evidence type="ECO:0000313" key="1">
    <source>
        <dbReference type="EMBL" id="PZP54899.1"/>
    </source>
</evidence>
<sequence length="73" mass="8509">MNLRKEGVFTNTLSDKLTFVTLARIKVKKTGPNLKDWAGELNREVSRLGDVKDPKVRRSYMSLQWLMSINNWI</sequence>